<evidence type="ECO:0000256" key="1">
    <source>
        <dbReference type="ARBA" id="ARBA00022490"/>
    </source>
</evidence>
<feature type="binding site" evidence="7">
    <location>
        <position position="284"/>
    </location>
    <ligand>
        <name>substrate</name>
    </ligand>
</feature>
<dbReference type="Gene3D" id="3.40.718.10">
    <property type="entry name" value="Isopropylmalate Dehydrogenase"/>
    <property type="match status" value="1"/>
</dbReference>
<feature type="binding site" evidence="7">
    <location>
        <position position="135"/>
    </location>
    <ligand>
        <name>substrate</name>
    </ligand>
</feature>
<dbReference type="InterPro" id="IPR005255">
    <property type="entry name" value="PdxA_fam"/>
</dbReference>
<keyword evidence="2 7" id="KW-0479">Metal-binding</keyword>
<dbReference type="GO" id="GO:0008615">
    <property type="term" value="P:pyridoxine biosynthetic process"/>
    <property type="evidence" value="ECO:0007669"/>
    <property type="project" value="UniProtKB-UniRule"/>
</dbReference>
<evidence type="ECO:0000256" key="7">
    <source>
        <dbReference type="HAMAP-Rule" id="MF_00536"/>
    </source>
</evidence>
<dbReference type="AlphaFoldDB" id="A0AAU8LVH7"/>
<accession>A0AAU8LVH7</accession>
<reference evidence="8" key="2">
    <citation type="submission" date="2024-06" db="EMBL/GenBank/DDBJ databases">
        <authorList>
            <person name="Plum-Jensen L.E."/>
            <person name="Schramm A."/>
            <person name="Marshall I.P.G."/>
        </authorList>
    </citation>
    <scope>NUCLEOTIDE SEQUENCE</scope>
    <source>
        <strain evidence="8">Rat1</strain>
    </source>
</reference>
<evidence type="ECO:0000256" key="3">
    <source>
        <dbReference type="ARBA" id="ARBA00022857"/>
    </source>
</evidence>
<keyword evidence="5 7" id="KW-0520">NAD</keyword>
<dbReference type="NCBIfam" id="TIGR00557">
    <property type="entry name" value="pdxA"/>
    <property type="match status" value="1"/>
</dbReference>
<feature type="binding site" evidence="7">
    <location>
        <position position="293"/>
    </location>
    <ligand>
        <name>substrate</name>
    </ligand>
</feature>
<dbReference type="HAMAP" id="MF_00536">
    <property type="entry name" value="PdxA"/>
    <property type="match status" value="1"/>
</dbReference>
<gene>
    <name evidence="7 8" type="primary">pdxA</name>
    <name evidence="8" type="ORF">Q3M24_00535</name>
</gene>
<dbReference type="PANTHER" id="PTHR30004">
    <property type="entry name" value="4-HYDROXYTHREONINE-4-PHOSPHATE DEHYDROGENASE"/>
    <property type="match status" value="1"/>
</dbReference>
<name>A0AAU8LVH7_9BACT</name>
<dbReference type="PANTHER" id="PTHR30004:SF6">
    <property type="entry name" value="D-THREONATE 4-PHOSPHATE DEHYDROGENASE"/>
    <property type="match status" value="1"/>
</dbReference>
<evidence type="ECO:0000313" key="8">
    <source>
        <dbReference type="EMBL" id="XCN73282.1"/>
    </source>
</evidence>
<dbReference type="GO" id="GO:0051287">
    <property type="term" value="F:NAD binding"/>
    <property type="evidence" value="ECO:0007669"/>
    <property type="project" value="InterPro"/>
</dbReference>
<feature type="binding site" evidence="7">
    <location>
        <position position="136"/>
    </location>
    <ligand>
        <name>substrate</name>
    </ligand>
</feature>
<keyword evidence="3 7" id="KW-0521">NADP</keyword>
<dbReference type="InterPro" id="IPR037510">
    <property type="entry name" value="PdxA"/>
</dbReference>
<dbReference type="GO" id="GO:0005737">
    <property type="term" value="C:cytoplasm"/>
    <property type="evidence" value="ECO:0007669"/>
    <property type="project" value="UniProtKB-SubCell"/>
</dbReference>
<evidence type="ECO:0000256" key="2">
    <source>
        <dbReference type="ARBA" id="ARBA00022723"/>
    </source>
</evidence>
<reference evidence="8" key="1">
    <citation type="journal article" date="2024" name="Syst. Appl. Microbiol.">
        <title>First single-strain enrichments of Electrothrix cable bacteria, description of E. aestuarii sp. nov. and E. rattekaaiensis sp. nov., and proposal of a cable bacteria taxonomy following the rules of the SeqCode.</title>
        <authorList>
            <person name="Plum-Jensen L.E."/>
            <person name="Schramm A."/>
            <person name="Marshall I.P.G."/>
        </authorList>
    </citation>
    <scope>NUCLEOTIDE SEQUENCE</scope>
    <source>
        <strain evidence="8">Rat1</strain>
    </source>
</reference>
<keyword evidence="6 7" id="KW-0664">Pyridoxine biosynthesis</keyword>
<evidence type="ECO:0000256" key="4">
    <source>
        <dbReference type="ARBA" id="ARBA00023002"/>
    </source>
</evidence>
<sequence>MKPIAVTMGCPVGVGPEILLRFFETLESKTAFPPVVLGDYAVLSRTAEQLRLQVEPVHWDLGNTIQPGTVPVMPLSQLDANTLLWGKPTQETSIAMADYIRAAVHHTQRGDFAAMVTCPISKKALNNAGVHFPGHTEMLAHLTDTGHYRMMLAGSRLRVVLVTIHEPLAKISELLTISGIQDCIRMTARSLRKDFSISSPRIAVAALNPHAGEQGMFGREEIELIQPALDQYDSQDCPAELSGPWPPDTIFYRAANGEFDAVVCMYHDQGLIPFKLLHFQDGVNVTLGLPIVRTSVDHGTAYDIAGQGKADPSSLRAAWRMAAEIAKNRTGVHRHGKRYAGCL</sequence>
<feature type="binding site" evidence="7">
    <location>
        <position position="275"/>
    </location>
    <ligand>
        <name>substrate</name>
    </ligand>
</feature>
<comment type="cofactor">
    <cofactor evidence="7">
        <name>a divalent metal cation</name>
        <dbReference type="ChEBI" id="CHEBI:60240"/>
    </cofactor>
    <text evidence="7">Binds 1 divalent metal cation per subunit.</text>
</comment>
<feature type="binding site" evidence="7">
    <location>
        <position position="165"/>
    </location>
    <ligand>
        <name>a divalent metal cation</name>
        <dbReference type="ChEBI" id="CHEBI:60240"/>
        <note>ligand shared between dimeric partners</note>
    </ligand>
</feature>
<keyword evidence="4 7" id="KW-0560">Oxidoreductase</keyword>
<comment type="function">
    <text evidence="7">Catalyzes the NAD(P)-dependent oxidation of 4-(phosphooxy)-L-threonine (HTP) into 2-amino-3-oxo-4-(phosphooxy)butyric acid which spontaneously decarboxylates to form 3-amino-2-oxopropyl phosphate (AHAP).</text>
</comment>
<comment type="pathway">
    <text evidence="7">Cofactor biosynthesis; pyridoxine 5'-phosphate biosynthesis; pyridoxine 5'-phosphate from D-erythrose 4-phosphate: step 4/5.</text>
</comment>
<dbReference type="Pfam" id="PF04166">
    <property type="entry name" value="PdxA"/>
    <property type="match status" value="1"/>
</dbReference>
<dbReference type="KEGG" id="eaj:Q3M24_00535"/>
<comment type="subcellular location">
    <subcellularLocation>
        <location evidence="7">Cytoplasm</location>
    </subcellularLocation>
</comment>
<dbReference type="GO" id="GO:0050570">
    <property type="term" value="F:4-hydroxythreonine-4-phosphate dehydrogenase activity"/>
    <property type="evidence" value="ECO:0007669"/>
    <property type="project" value="UniProtKB-UniRule"/>
</dbReference>
<dbReference type="EC" id="1.1.1.262" evidence="7"/>
<comment type="catalytic activity">
    <reaction evidence="7">
        <text>4-(phosphooxy)-L-threonine + NAD(+) = 3-amino-2-oxopropyl phosphate + CO2 + NADH</text>
        <dbReference type="Rhea" id="RHEA:32275"/>
        <dbReference type="ChEBI" id="CHEBI:16526"/>
        <dbReference type="ChEBI" id="CHEBI:57279"/>
        <dbReference type="ChEBI" id="CHEBI:57540"/>
        <dbReference type="ChEBI" id="CHEBI:57945"/>
        <dbReference type="ChEBI" id="CHEBI:58452"/>
        <dbReference type="EC" id="1.1.1.262"/>
    </reaction>
</comment>
<dbReference type="EMBL" id="CP159373">
    <property type="protein sequence ID" value="XCN73282.1"/>
    <property type="molecule type" value="Genomic_DNA"/>
</dbReference>
<comment type="similarity">
    <text evidence="7">Belongs to the PdxA family.</text>
</comment>
<dbReference type="GO" id="GO:0042823">
    <property type="term" value="P:pyridoxal phosphate biosynthetic process"/>
    <property type="evidence" value="ECO:0007669"/>
    <property type="project" value="UniProtKB-UniRule"/>
</dbReference>
<feature type="binding site" evidence="7">
    <location>
        <position position="210"/>
    </location>
    <ligand>
        <name>a divalent metal cation</name>
        <dbReference type="ChEBI" id="CHEBI:60240"/>
        <note>ligand shared between dimeric partners</note>
    </ligand>
</feature>
<dbReference type="GO" id="GO:0046872">
    <property type="term" value="F:metal ion binding"/>
    <property type="evidence" value="ECO:0007669"/>
    <property type="project" value="UniProtKB-UniRule"/>
</dbReference>
<keyword evidence="1 7" id="KW-0963">Cytoplasm</keyword>
<comment type="subunit">
    <text evidence="7">Homodimer.</text>
</comment>
<evidence type="ECO:0000256" key="5">
    <source>
        <dbReference type="ARBA" id="ARBA00023027"/>
    </source>
</evidence>
<proteinExistence type="inferred from homology"/>
<dbReference type="SUPFAM" id="SSF53659">
    <property type="entry name" value="Isocitrate/Isopropylmalate dehydrogenase-like"/>
    <property type="match status" value="1"/>
</dbReference>
<evidence type="ECO:0000256" key="6">
    <source>
        <dbReference type="ARBA" id="ARBA00023096"/>
    </source>
</evidence>
<organism evidence="8">
    <name type="scientific">Candidatus Electrothrix aestuarii</name>
    <dbReference type="NCBI Taxonomy" id="3062594"/>
    <lineage>
        <taxon>Bacteria</taxon>
        <taxon>Pseudomonadati</taxon>
        <taxon>Thermodesulfobacteriota</taxon>
        <taxon>Desulfobulbia</taxon>
        <taxon>Desulfobulbales</taxon>
        <taxon>Desulfobulbaceae</taxon>
        <taxon>Candidatus Electrothrix</taxon>
    </lineage>
</organism>
<comment type="miscellaneous">
    <text evidence="7">The active site is located at the dimer interface.</text>
</comment>
<protein>
    <recommendedName>
        <fullName evidence="7">4-hydroxythreonine-4-phosphate dehydrogenase</fullName>
        <ecNumber evidence="7">1.1.1.262</ecNumber>
    </recommendedName>
    <alternativeName>
        <fullName evidence="7">4-(phosphohydroxy)-L-threonine dehydrogenase</fullName>
    </alternativeName>
</protein>
<feature type="binding site" evidence="7">
    <location>
        <position position="267"/>
    </location>
    <ligand>
        <name>a divalent metal cation</name>
        <dbReference type="ChEBI" id="CHEBI:60240"/>
        <note>ligand shared between dimeric partners</note>
    </ligand>
</feature>